<protein>
    <submittedName>
        <fullName evidence="7">Protein SYM1</fullName>
    </submittedName>
</protein>
<evidence type="ECO:0000313" key="7">
    <source>
        <dbReference type="EMBL" id="GBG30088.1"/>
    </source>
</evidence>
<dbReference type="OrthoDB" id="5345392at2759"/>
<sequence length="218" mass="24690">MPSGTALGASAGFGGILAIMKANPFASQVTIATCKTSLADIIAQKRVEGAEQIDWRRNIIFVMFGCFYLGGVQWMLYVRLFKRLFPSVETFCNQPLREKIKNKEGMKALFSQIGLDIIVFQPFMYFPVFYNFKTLMSTDPEVHASLSNHFSAAFARWRTNFFEDNVGMSFFWFPADLVIYSVPVYLRLPLVHTVSFAWSCILSVFRGDTAHAKKLESA</sequence>
<keyword evidence="5 6" id="KW-0472">Membrane</keyword>
<dbReference type="Proteomes" id="UP000241890">
    <property type="component" value="Unassembled WGS sequence"/>
</dbReference>
<keyword evidence="4 6" id="KW-1133">Transmembrane helix</keyword>
<keyword evidence="3 6" id="KW-0812">Transmembrane</keyword>
<accession>A0A2R5GK37</accession>
<dbReference type="AlphaFoldDB" id="A0A2R5GK37"/>
<evidence type="ECO:0000313" key="8">
    <source>
        <dbReference type="Proteomes" id="UP000241890"/>
    </source>
</evidence>
<dbReference type="EMBL" id="BEYU01000070">
    <property type="protein sequence ID" value="GBG30088.1"/>
    <property type="molecule type" value="Genomic_DNA"/>
</dbReference>
<gene>
    <name evidence="7" type="ORF">FCC1311_063082</name>
</gene>
<keyword evidence="8" id="KW-1185">Reference proteome</keyword>
<dbReference type="InterPro" id="IPR007248">
    <property type="entry name" value="Mpv17_PMP22"/>
</dbReference>
<comment type="subcellular location">
    <subcellularLocation>
        <location evidence="1">Membrane</location>
        <topology evidence="1">Multi-pass membrane protein</topology>
    </subcellularLocation>
</comment>
<dbReference type="GO" id="GO:0016020">
    <property type="term" value="C:membrane"/>
    <property type="evidence" value="ECO:0007669"/>
    <property type="project" value="UniProtKB-SubCell"/>
</dbReference>
<evidence type="ECO:0000256" key="4">
    <source>
        <dbReference type="ARBA" id="ARBA00022989"/>
    </source>
</evidence>
<evidence type="ECO:0000256" key="6">
    <source>
        <dbReference type="RuleBase" id="RU363053"/>
    </source>
</evidence>
<dbReference type="PANTHER" id="PTHR11266:SF21">
    <property type="entry name" value="ACT DOMAIN-CONTAINING PROTEIN"/>
    <property type="match status" value="1"/>
</dbReference>
<evidence type="ECO:0000256" key="5">
    <source>
        <dbReference type="ARBA" id="ARBA00023136"/>
    </source>
</evidence>
<comment type="similarity">
    <text evidence="2 6">Belongs to the peroxisomal membrane protein PXMP2/4 family.</text>
</comment>
<reference evidence="7 8" key="1">
    <citation type="submission" date="2017-12" db="EMBL/GenBank/DDBJ databases">
        <title>Sequencing, de novo assembly and annotation of complete genome of a new Thraustochytrid species, strain FCC1311.</title>
        <authorList>
            <person name="Sedici K."/>
            <person name="Godart F."/>
            <person name="Aiese Cigliano R."/>
            <person name="Sanseverino W."/>
            <person name="Barakat M."/>
            <person name="Ortet P."/>
            <person name="Marechal E."/>
            <person name="Cagnac O."/>
            <person name="Amato A."/>
        </authorList>
    </citation>
    <scope>NUCLEOTIDE SEQUENCE [LARGE SCALE GENOMIC DNA]</scope>
</reference>
<dbReference type="GO" id="GO:0005737">
    <property type="term" value="C:cytoplasm"/>
    <property type="evidence" value="ECO:0007669"/>
    <property type="project" value="TreeGrafter"/>
</dbReference>
<comment type="caution">
    <text evidence="7">The sequence shown here is derived from an EMBL/GenBank/DDBJ whole genome shotgun (WGS) entry which is preliminary data.</text>
</comment>
<proteinExistence type="inferred from homology"/>
<evidence type="ECO:0000256" key="2">
    <source>
        <dbReference type="ARBA" id="ARBA00006824"/>
    </source>
</evidence>
<evidence type="ECO:0000256" key="1">
    <source>
        <dbReference type="ARBA" id="ARBA00004141"/>
    </source>
</evidence>
<feature type="transmembrane region" description="Helical" evidence="6">
    <location>
        <begin position="109"/>
        <end position="130"/>
    </location>
</feature>
<organism evidence="7 8">
    <name type="scientific">Hondaea fermentalgiana</name>
    <dbReference type="NCBI Taxonomy" id="2315210"/>
    <lineage>
        <taxon>Eukaryota</taxon>
        <taxon>Sar</taxon>
        <taxon>Stramenopiles</taxon>
        <taxon>Bigyra</taxon>
        <taxon>Labyrinthulomycetes</taxon>
        <taxon>Thraustochytrida</taxon>
        <taxon>Thraustochytriidae</taxon>
        <taxon>Hondaea</taxon>
    </lineage>
</organism>
<feature type="transmembrane region" description="Helical" evidence="6">
    <location>
        <begin position="184"/>
        <end position="205"/>
    </location>
</feature>
<name>A0A2R5GK37_9STRA</name>
<evidence type="ECO:0000256" key="3">
    <source>
        <dbReference type="ARBA" id="ARBA00022692"/>
    </source>
</evidence>
<dbReference type="InParanoid" id="A0A2R5GK37"/>
<dbReference type="PANTHER" id="PTHR11266">
    <property type="entry name" value="PEROXISOMAL MEMBRANE PROTEIN 2, PXMP2 MPV17"/>
    <property type="match status" value="1"/>
</dbReference>
<feature type="transmembrane region" description="Helical" evidence="6">
    <location>
        <begin position="59"/>
        <end position="78"/>
    </location>
</feature>